<reference evidence="2 4" key="1">
    <citation type="submission" date="2017-09" db="EMBL/GenBank/DDBJ databases">
        <title>Genomics of the genus Arcobacter.</title>
        <authorList>
            <person name="Perez-Cataluna A."/>
            <person name="Figueras M.J."/>
            <person name="Salas-Masso N."/>
        </authorList>
    </citation>
    <scope>NUCLEOTIDE SEQUENCE [LARGE SCALE GENOMIC DNA]</scope>
    <source>
        <strain evidence="2 4">CECT 7837</strain>
    </source>
</reference>
<organism evidence="2 4">
    <name type="scientific">Arcobacter ellisii</name>
    <dbReference type="NCBI Taxonomy" id="913109"/>
    <lineage>
        <taxon>Bacteria</taxon>
        <taxon>Pseudomonadati</taxon>
        <taxon>Campylobacterota</taxon>
        <taxon>Epsilonproteobacteria</taxon>
        <taxon>Campylobacterales</taxon>
        <taxon>Arcobacteraceae</taxon>
        <taxon>Arcobacter</taxon>
    </lineage>
</organism>
<dbReference type="EMBL" id="NXIG01000020">
    <property type="protein sequence ID" value="RXI28701.1"/>
    <property type="molecule type" value="Genomic_DNA"/>
</dbReference>
<dbReference type="OrthoDB" id="5368451at2"/>
<evidence type="ECO:0000313" key="2">
    <source>
        <dbReference type="EMBL" id="RXI28701.1"/>
    </source>
</evidence>
<dbReference type="RefSeq" id="WP_118917121.1">
    <property type="nucleotide sequence ID" value="NZ_CP032097.1"/>
</dbReference>
<keyword evidence="3" id="KW-1185">Reference proteome</keyword>
<dbReference type="KEGG" id="aell:AELL_1255"/>
<sequence>MARIEYLSESEIKKFEKAPEFENDIERNYYFTLPTLIHKQTVNFINDESFIILTLMFGYFKVTNKFFELNSFSPIDTKFISDKYQLSTFDSNVTFTSRTIQRYKQLRLN</sequence>
<dbReference type="AlphaFoldDB" id="A0A347U7U3"/>
<evidence type="ECO:0000313" key="4">
    <source>
        <dbReference type="Proteomes" id="UP000290588"/>
    </source>
</evidence>
<evidence type="ECO:0000313" key="1">
    <source>
        <dbReference type="EMBL" id="AXX94921.1"/>
    </source>
</evidence>
<protein>
    <recommendedName>
        <fullName evidence="5">DUF4158 domain-containing protein</fullName>
    </recommendedName>
</protein>
<proteinExistence type="predicted"/>
<evidence type="ECO:0000313" key="3">
    <source>
        <dbReference type="Proteomes" id="UP000262582"/>
    </source>
</evidence>
<name>A0A347U7U3_9BACT</name>
<dbReference type="Proteomes" id="UP000290588">
    <property type="component" value="Unassembled WGS sequence"/>
</dbReference>
<dbReference type="EMBL" id="CP032097">
    <property type="protein sequence ID" value="AXX94921.1"/>
    <property type="molecule type" value="Genomic_DNA"/>
</dbReference>
<reference evidence="1 3" key="2">
    <citation type="submission" date="2018-08" db="EMBL/GenBank/DDBJ databases">
        <title>Complete genome of the Arcobacter ellisii type strain LMG 26155.</title>
        <authorList>
            <person name="Miller W.G."/>
            <person name="Yee E."/>
            <person name="Bono J.L."/>
        </authorList>
    </citation>
    <scope>NUCLEOTIDE SEQUENCE [LARGE SCALE GENOMIC DNA]</scope>
    <source>
        <strain evidence="1 3">LMG 26155</strain>
    </source>
</reference>
<dbReference type="Proteomes" id="UP000262582">
    <property type="component" value="Chromosome"/>
</dbReference>
<accession>A0A347U7U3</accession>
<evidence type="ECO:0008006" key="5">
    <source>
        <dbReference type="Google" id="ProtNLM"/>
    </source>
</evidence>
<gene>
    <name evidence="1" type="ORF">AELL_1255</name>
    <name evidence="2" type="ORF">CP962_13560</name>
</gene>